<evidence type="ECO:0000256" key="9">
    <source>
        <dbReference type="PIRSR" id="PIRSR018077-1"/>
    </source>
</evidence>
<feature type="binding site" evidence="7">
    <location>
        <position position="458"/>
    </location>
    <ligand>
        <name>ATP</name>
        <dbReference type="ChEBI" id="CHEBI:30616"/>
    </ligand>
</feature>
<dbReference type="GO" id="GO:0016879">
    <property type="term" value="F:ligase activity, forming carbon-nitrogen bonds"/>
    <property type="evidence" value="ECO:0007669"/>
    <property type="project" value="UniProtKB-UniRule"/>
</dbReference>
<evidence type="ECO:0000256" key="2">
    <source>
        <dbReference type="ARBA" id="ARBA00022723"/>
    </source>
</evidence>
<protein>
    <recommendedName>
        <fullName evidence="7 8">Pup--protein ligase</fullName>
        <ecNumber evidence="7 8">6.3.1.19</ecNumber>
    </recommendedName>
    <alternativeName>
        <fullName evidence="7">Proteasome accessory factor A</fullName>
    </alternativeName>
    <alternativeName>
        <fullName evidence="7">Pup-conjugating enzyme</fullName>
    </alternativeName>
</protein>
<evidence type="ECO:0000313" key="11">
    <source>
        <dbReference type="Proteomes" id="UP000324726"/>
    </source>
</evidence>
<comment type="miscellaneous">
    <text evidence="7">The reaction mechanism probably proceeds via the activation of Pup by phosphorylation of its C-terminal glutamate, which is then subject to nucleophilic attack by the substrate lysine, resulting in an isopeptide bond and the release of phosphate as a good leaving group.</text>
</comment>
<feature type="binding site" evidence="7">
    <location>
        <position position="86"/>
    </location>
    <ligand>
        <name>ATP</name>
        <dbReference type="ChEBI" id="CHEBI:30616"/>
    </ligand>
</feature>
<comment type="similarity">
    <text evidence="7">Belongs to the Pup ligase/Pup deamidase family. Pup-conjugating enzyme subfamily.</text>
</comment>
<keyword evidence="3 7" id="KW-0547">Nucleotide-binding</keyword>
<feature type="binding site" evidence="7">
    <location>
        <position position="83"/>
    </location>
    <ligand>
        <name>Mg(2+)</name>
        <dbReference type="ChEBI" id="CHEBI:18420"/>
    </ligand>
</feature>
<dbReference type="GO" id="GO:0000287">
    <property type="term" value="F:magnesium ion binding"/>
    <property type="evidence" value="ECO:0007669"/>
    <property type="project" value="UniProtKB-UniRule"/>
</dbReference>
<dbReference type="GO" id="GO:0005524">
    <property type="term" value="F:ATP binding"/>
    <property type="evidence" value="ECO:0007669"/>
    <property type="project" value="UniProtKB-UniRule"/>
</dbReference>
<dbReference type="HAMAP" id="MF_02111">
    <property type="entry name" value="Pup_ligase"/>
    <property type="match status" value="1"/>
</dbReference>
<gene>
    <name evidence="7 10" type="primary">pafA</name>
    <name evidence="10" type="ORF">FYJ87_04005</name>
</gene>
<dbReference type="UniPathway" id="UPA00997"/>
<dbReference type="InterPro" id="IPR022279">
    <property type="entry name" value="Pup_ligase"/>
</dbReference>
<keyword evidence="4 7" id="KW-0833">Ubl conjugation pathway</keyword>
<dbReference type="GO" id="GO:0019941">
    <property type="term" value="P:modification-dependent protein catabolic process"/>
    <property type="evidence" value="ECO:0007669"/>
    <property type="project" value="UniProtKB-UniRule"/>
</dbReference>
<dbReference type="GO" id="GO:0010498">
    <property type="term" value="P:proteasomal protein catabolic process"/>
    <property type="evidence" value="ECO:0007669"/>
    <property type="project" value="UniProtKB-UniRule"/>
</dbReference>
<dbReference type="GO" id="GO:0019787">
    <property type="term" value="F:ubiquitin-like protein transferase activity"/>
    <property type="evidence" value="ECO:0007669"/>
    <property type="project" value="UniProtKB-UniRule"/>
</dbReference>
<dbReference type="NCBIfam" id="TIGR03686">
    <property type="entry name" value="pupylate_PafA"/>
    <property type="match status" value="1"/>
</dbReference>
<dbReference type="PIRSF" id="PIRSF018077">
    <property type="entry name" value="UCP018077"/>
    <property type="match status" value="1"/>
</dbReference>
<dbReference type="RefSeq" id="WP_148811852.1">
    <property type="nucleotide sequence ID" value="NZ_VSZI01000001.1"/>
</dbReference>
<organism evidence="10 11">
    <name type="scientific">Corynebacterium urealyticum</name>
    <dbReference type="NCBI Taxonomy" id="43771"/>
    <lineage>
        <taxon>Bacteria</taxon>
        <taxon>Bacillati</taxon>
        <taxon>Actinomycetota</taxon>
        <taxon>Actinomycetes</taxon>
        <taxon>Mycobacteriales</taxon>
        <taxon>Corynebacteriaceae</taxon>
        <taxon>Corynebacterium</taxon>
    </lineage>
</organism>
<evidence type="ECO:0000256" key="1">
    <source>
        <dbReference type="ARBA" id="ARBA00022598"/>
    </source>
</evidence>
<dbReference type="PANTHER" id="PTHR42307:SF3">
    <property type="entry name" value="PUP--PROTEIN LIGASE"/>
    <property type="match status" value="1"/>
</dbReference>
<comment type="caution">
    <text evidence="10">The sequence shown here is derived from an EMBL/GenBank/DDBJ whole genome shotgun (WGS) entry which is preliminary data.</text>
</comment>
<feature type="binding site" evidence="7">
    <location>
        <position position="75"/>
    </location>
    <ligand>
        <name>Mg(2+)</name>
        <dbReference type="ChEBI" id="CHEBI:18420"/>
    </ligand>
</feature>
<dbReference type="UniPathway" id="UPA00998"/>
<keyword evidence="2 7" id="KW-0479">Metal-binding</keyword>
<comment type="catalytic activity">
    <reaction evidence="7">
        <text>ATP + [prokaryotic ubiquitin-like protein]-L-glutamate + [protein]-L-lysine = ADP + phosphate + N(6)-([prokaryotic ubiquitin-like protein]-gamma-L-glutamyl)-[protein]-L-lysine.</text>
        <dbReference type="EC" id="6.3.1.19"/>
    </reaction>
</comment>
<sequence>MSPVTGEATPTEQATAENPVYVRRIMGLETEYGITNVLDGTRRLGPDEVSRLLFSPIVEKYRSSNIFTENASRLYLDVGAHPEIATAECDSLHQLLAYDRAGDELVQQLASRAEEELAGNGVGGHVFLLKNNTDSMGNSYGCHENYLISRNVLLKHLSSQLLPFLVTRQLICGAGKLTIPSPGAPNENFEAGFMMSQRADYMWEGISSATTRSRPIINTRDEPHADSSKYRRLHVIVGDSNMSETTTALKIGSALLVLEMIEAGVELPNYELANEIRAIRDIARDFTGLTEVKLRSGETATPLEMQRTFHAAAVQWLERRPEPECVDGRWLGTPRVQLEPVVELWGRVLDCFETGDFSPVDTEIDWVIKKKLLDGMASRHRLELTDPRLAQIDLRYHDIHPTRGLFNVLKRRGQAASILSEEQIREAMDQAPTTTRAALRGRFLAAAREHGCATTVDWMRLKINGEFGSEVALPDPFAATDPQVDEMIASMADLGGADAPARG</sequence>
<reference evidence="10 11" key="1">
    <citation type="submission" date="2019-08" db="EMBL/GenBank/DDBJ databases">
        <title>Draft genome of C. urealyticum strain VH4248.</title>
        <authorList>
            <person name="Navas J."/>
        </authorList>
    </citation>
    <scope>NUCLEOTIDE SEQUENCE [LARGE SCALE GENOMIC DNA]</scope>
    <source>
        <strain evidence="10 11">VH4248</strain>
    </source>
</reference>
<evidence type="ECO:0000256" key="6">
    <source>
        <dbReference type="ARBA" id="ARBA00022842"/>
    </source>
</evidence>
<comment type="pathway">
    <text evidence="7">Protein degradation; proteasomal Pup-dependent pathway.</text>
</comment>
<dbReference type="PANTHER" id="PTHR42307">
    <property type="entry name" value="PUP DEAMIDASE/DEPUPYLASE"/>
    <property type="match status" value="1"/>
</dbReference>
<accession>A0A5D4FVX1</accession>
<dbReference type="Proteomes" id="UP000324726">
    <property type="component" value="Unassembled WGS sequence"/>
</dbReference>
<dbReference type="InterPro" id="IPR004347">
    <property type="entry name" value="Pup_ligase/deamidase"/>
</dbReference>
<comment type="function">
    <text evidence="7">Catalyzes the covalent attachment of the prokaryotic ubiquitin-like protein modifier Pup to the proteasomal substrate proteins, thereby targeting them for proteasomal degradation. This tagging system is termed pupylation. The ligation reaction involves the side-chain carboxylate of the C-terminal glutamate of Pup and the side-chain amino group of a substrate lysine.</text>
</comment>
<evidence type="ECO:0000256" key="8">
    <source>
        <dbReference type="NCBIfam" id="TIGR03686"/>
    </source>
</evidence>
<evidence type="ECO:0000313" key="10">
    <source>
        <dbReference type="EMBL" id="TYR20148.1"/>
    </source>
</evidence>
<feature type="binding site" evidence="7">
    <location>
        <position position="73"/>
    </location>
    <ligand>
        <name>ATP</name>
        <dbReference type="ChEBI" id="CHEBI:30616"/>
    </ligand>
</feature>
<name>A0A5D4FVX1_9CORY</name>
<dbReference type="AlphaFoldDB" id="A0A5D4FVX1"/>
<evidence type="ECO:0000256" key="7">
    <source>
        <dbReference type="HAMAP-Rule" id="MF_02111"/>
    </source>
</evidence>
<evidence type="ECO:0000256" key="4">
    <source>
        <dbReference type="ARBA" id="ARBA00022786"/>
    </source>
</evidence>
<keyword evidence="6 7" id="KW-0460">Magnesium</keyword>
<keyword evidence="5 7" id="KW-0067">ATP-binding</keyword>
<keyword evidence="1 7" id="KW-0436">Ligase</keyword>
<dbReference type="GO" id="GO:0070490">
    <property type="term" value="P:protein pupylation"/>
    <property type="evidence" value="ECO:0007669"/>
    <property type="project" value="UniProtKB-UniRule"/>
</dbReference>
<evidence type="ECO:0000256" key="3">
    <source>
        <dbReference type="ARBA" id="ARBA00022741"/>
    </source>
</evidence>
<dbReference type="Pfam" id="PF03136">
    <property type="entry name" value="Pup_ligase"/>
    <property type="match status" value="1"/>
</dbReference>
<comment type="pathway">
    <text evidence="7">Protein modification; protein pupylation.</text>
</comment>
<proteinExistence type="inferred from homology"/>
<feature type="binding site" evidence="7">
    <location>
        <position position="29"/>
    </location>
    <ligand>
        <name>Mg(2+)</name>
        <dbReference type="ChEBI" id="CHEBI:18420"/>
    </ligand>
</feature>
<dbReference type="EMBL" id="VSZI01000001">
    <property type="protein sequence ID" value="TYR20148.1"/>
    <property type="molecule type" value="Genomic_DNA"/>
</dbReference>
<feature type="active site" description="Proton acceptor" evidence="7 9">
    <location>
        <position position="77"/>
    </location>
</feature>
<dbReference type="EC" id="6.3.1.19" evidence="7 8"/>
<evidence type="ECO:0000256" key="5">
    <source>
        <dbReference type="ARBA" id="ARBA00022840"/>
    </source>
</evidence>